<evidence type="ECO:0000256" key="1">
    <source>
        <dbReference type="ARBA" id="ARBA00001974"/>
    </source>
</evidence>
<organism evidence="7 8">
    <name type="scientific">Marinobacter nauticus</name>
    <name type="common">Marinobacter hydrocarbonoclasticus</name>
    <name type="synonym">Marinobacter aquaeolei</name>
    <dbReference type="NCBI Taxonomy" id="2743"/>
    <lineage>
        <taxon>Bacteria</taxon>
        <taxon>Pseudomonadati</taxon>
        <taxon>Pseudomonadota</taxon>
        <taxon>Gammaproteobacteria</taxon>
        <taxon>Pseudomonadales</taxon>
        <taxon>Marinobacteraceae</taxon>
        <taxon>Marinobacter</taxon>
    </lineage>
</organism>
<dbReference type="PANTHER" id="PTHR43872:SF1">
    <property type="entry name" value="MONOOXYGENASE, PUTATIVE (AFU_ORTHOLOGUE AFUA_8G02570)-RELATED"/>
    <property type="match status" value="1"/>
</dbReference>
<evidence type="ECO:0000313" key="8">
    <source>
        <dbReference type="Proteomes" id="UP000261325"/>
    </source>
</evidence>
<dbReference type="InterPro" id="IPR020946">
    <property type="entry name" value="Flavin_mOase-like"/>
</dbReference>
<dbReference type="InterPro" id="IPR036188">
    <property type="entry name" value="FAD/NAD-bd_sf"/>
</dbReference>
<name>A0A3B8WLX9_MARNT</name>
<keyword evidence="3" id="KW-0285">Flavoprotein</keyword>
<protein>
    <submittedName>
        <fullName evidence="7">FAD-containing monooxygenase EthA</fullName>
    </submittedName>
</protein>
<dbReference type="Gene3D" id="3.50.50.60">
    <property type="entry name" value="FAD/NAD(P)-binding domain"/>
    <property type="match status" value="1"/>
</dbReference>
<dbReference type="PANTHER" id="PTHR43872">
    <property type="entry name" value="MONOOXYGENASE, PUTATIVE (AFU_ORTHOLOGUE AFUA_8G02570)-RELATED"/>
    <property type="match status" value="1"/>
</dbReference>
<evidence type="ECO:0000256" key="6">
    <source>
        <dbReference type="ARBA" id="ARBA00023033"/>
    </source>
</evidence>
<dbReference type="InterPro" id="IPR051820">
    <property type="entry name" value="FAD-binding_MO"/>
</dbReference>
<gene>
    <name evidence="7" type="ORF">DCF82_22330</name>
</gene>
<dbReference type="GO" id="GO:0050660">
    <property type="term" value="F:flavin adenine dinucleotide binding"/>
    <property type="evidence" value="ECO:0007669"/>
    <property type="project" value="InterPro"/>
</dbReference>
<comment type="similarity">
    <text evidence="2">Belongs to the FAD-binding monooxygenase family.</text>
</comment>
<dbReference type="EMBL" id="DLYI01000306">
    <property type="protein sequence ID" value="HAC30516.1"/>
    <property type="molecule type" value="Genomic_DNA"/>
</dbReference>
<dbReference type="Pfam" id="PF00743">
    <property type="entry name" value="FMO-like"/>
    <property type="match status" value="1"/>
</dbReference>
<evidence type="ECO:0000256" key="4">
    <source>
        <dbReference type="ARBA" id="ARBA00022827"/>
    </source>
</evidence>
<keyword evidence="6 7" id="KW-0503">Monooxygenase</keyword>
<keyword evidence="5" id="KW-0560">Oxidoreductase</keyword>
<dbReference type="GO" id="GO:0004499">
    <property type="term" value="F:N,N-dimethylaniline monooxygenase activity"/>
    <property type="evidence" value="ECO:0007669"/>
    <property type="project" value="InterPro"/>
</dbReference>
<comment type="cofactor">
    <cofactor evidence="1">
        <name>FAD</name>
        <dbReference type="ChEBI" id="CHEBI:57692"/>
    </cofactor>
</comment>
<feature type="non-terminal residue" evidence="7">
    <location>
        <position position="53"/>
    </location>
</feature>
<dbReference type="GO" id="GO:0050661">
    <property type="term" value="F:NADP binding"/>
    <property type="evidence" value="ECO:0007669"/>
    <property type="project" value="InterPro"/>
</dbReference>
<feature type="non-terminal residue" evidence="7">
    <location>
        <position position="1"/>
    </location>
</feature>
<proteinExistence type="inferred from homology"/>
<dbReference type="Proteomes" id="UP000261325">
    <property type="component" value="Unassembled WGS sequence"/>
</dbReference>
<accession>A0A3B8WLX9</accession>
<evidence type="ECO:0000256" key="5">
    <source>
        <dbReference type="ARBA" id="ARBA00023002"/>
    </source>
</evidence>
<evidence type="ECO:0000313" key="7">
    <source>
        <dbReference type="EMBL" id="HAC30516.1"/>
    </source>
</evidence>
<dbReference type="SUPFAM" id="SSF51905">
    <property type="entry name" value="FAD/NAD(P)-binding domain"/>
    <property type="match status" value="1"/>
</dbReference>
<reference evidence="7 8" key="1">
    <citation type="journal article" date="2018" name="Nat. Biotechnol.">
        <title>A standardized bacterial taxonomy based on genome phylogeny substantially revises the tree of life.</title>
        <authorList>
            <person name="Parks D.H."/>
            <person name="Chuvochina M."/>
            <person name="Waite D.W."/>
            <person name="Rinke C."/>
            <person name="Skarshewski A."/>
            <person name="Chaumeil P.A."/>
            <person name="Hugenholtz P."/>
        </authorList>
    </citation>
    <scope>NUCLEOTIDE SEQUENCE [LARGE SCALE GENOMIC DNA]</scope>
    <source>
        <strain evidence="7">UBA9049</strain>
    </source>
</reference>
<comment type="caution">
    <text evidence="7">The sequence shown here is derived from an EMBL/GenBank/DDBJ whole genome shotgun (WGS) entry which is preliminary data.</text>
</comment>
<sequence>TASFLVGCTGYYNYDQGYKPDFPGEADFKGQIVQPQHWPENLYYTGKKVVVIG</sequence>
<evidence type="ECO:0000256" key="2">
    <source>
        <dbReference type="ARBA" id="ARBA00010139"/>
    </source>
</evidence>
<keyword evidence="4" id="KW-0274">FAD</keyword>
<dbReference type="AlphaFoldDB" id="A0A3B8WLX9"/>
<evidence type="ECO:0000256" key="3">
    <source>
        <dbReference type="ARBA" id="ARBA00022630"/>
    </source>
</evidence>